<evidence type="ECO:0000313" key="3">
    <source>
        <dbReference type="Proteomes" id="UP001438707"/>
    </source>
</evidence>
<evidence type="ECO:0000313" key="2">
    <source>
        <dbReference type="EMBL" id="KAK9831759.1"/>
    </source>
</evidence>
<feature type="compositionally biased region" description="Polar residues" evidence="1">
    <location>
        <begin position="270"/>
        <end position="286"/>
    </location>
</feature>
<reference evidence="2 3" key="1">
    <citation type="journal article" date="2024" name="Nat. Commun.">
        <title>Phylogenomics reveals the evolutionary origins of lichenization in chlorophyte algae.</title>
        <authorList>
            <person name="Puginier C."/>
            <person name="Libourel C."/>
            <person name="Otte J."/>
            <person name="Skaloud P."/>
            <person name="Haon M."/>
            <person name="Grisel S."/>
            <person name="Petersen M."/>
            <person name="Berrin J.G."/>
            <person name="Delaux P.M."/>
            <person name="Dal Grande F."/>
            <person name="Keller J."/>
        </authorList>
    </citation>
    <scope>NUCLEOTIDE SEQUENCE [LARGE SCALE GENOMIC DNA]</scope>
    <source>
        <strain evidence="2 3">SAG 2145</strain>
    </source>
</reference>
<feature type="region of interest" description="Disordered" evidence="1">
    <location>
        <begin position="864"/>
        <end position="894"/>
    </location>
</feature>
<feature type="region of interest" description="Disordered" evidence="1">
    <location>
        <begin position="819"/>
        <end position="851"/>
    </location>
</feature>
<feature type="compositionally biased region" description="Polar residues" evidence="1">
    <location>
        <begin position="913"/>
        <end position="926"/>
    </location>
</feature>
<comment type="caution">
    <text evidence="2">The sequence shown here is derived from an EMBL/GenBank/DDBJ whole genome shotgun (WGS) entry which is preliminary data.</text>
</comment>
<sequence>MAGVTTDQSQQDADALLDTQSSISKQLRKIFDHVKEGAHNAVAAATSLGGGRSPASNASTSSSPHRSRELLAEEDVEYVHAMVLQDDNADALGLQGGQPVPHHQHMVVSNGFVGSHEEYAMASSNPHAGKSWSLRKVKRSELRGGGDSPSGSSGHDRHRQSMDSRVQLFGSPSAECPSKRSSNDRSPSKRQKTPRSQAAANKPISQAAAGRAPSQAAAGLPAAASQAAPQAAAGMLHSVQPSQAYPQTAHARPLNNSRSSAASGRDGPSDTHSASANTPNGKSASPKQKKGIKKWLCACFGDAPTSAGQQSEIRASSQAQARHTPINLQPGQTITMQPGHHHLYLHDSVSVSFSDAAPHLGGGAVNDLRDCPQAGAQLHMEPADLQQGNAQALGLQQSGPSLVEPPRPVSSVTKPTASSSTGMQMGLRTTLPHVKTRMSTPVPNAPPTQHQRPALPEAWAAGSSPQPFVTQGNLQALDKLPETQQAVPGSLSMQYSADYHSVPEGIPQQPEQPMLGGIATSGHGSLGPAILKSQRDQILATSERDGPAWRTLQSLEDSLSGLLESHQSITTPSSGHLQGGNRVMSSMRTMSNLSGTISRGHVRTPTPESLLSTKDDVLDRDSKLLSADWTLDLFSSAPELGKEMQKPRPIFEFWAPPPRRPAANETTGGNVLFSDHRHEESFVPKAPQTPAPVGSSMQRVHHTHSMQPDYNMPFAFTAQRAQAPKAVGRLSQDAQAFNSVQAGSIDAGSEVAEMLGSGSSHGPRPTAMQGVGRELMATMPHERLVPYGQRQSPYSHALAMRNGRASAGKAGLPRLGRRLPKAAGSRLEVRKSYEPQTSKPSTTISSQGVDGSKLHTALEALLNRPGAEDSGRLGADAPGSSAHRSGSTGIGHSGMHARRKLIDSGTCEEVVSLLQQPGRRTSTGHNRSSREWSGPMSSRIEAREMRQEDMQALFRKQQILVEEAAQAAAEMEADQNASSEADELRAFQTRSARRQETTDSASMRSNVVLAPEAQVAASASSQLSSSARAASSPHWWAFPA</sequence>
<feature type="compositionally biased region" description="Polar residues" evidence="1">
    <location>
        <begin position="834"/>
        <end position="849"/>
    </location>
</feature>
<organism evidence="2 3">
    <name type="scientific">Apatococcus lobatus</name>
    <dbReference type="NCBI Taxonomy" id="904363"/>
    <lineage>
        <taxon>Eukaryota</taxon>
        <taxon>Viridiplantae</taxon>
        <taxon>Chlorophyta</taxon>
        <taxon>core chlorophytes</taxon>
        <taxon>Trebouxiophyceae</taxon>
        <taxon>Chlorellales</taxon>
        <taxon>Chlorellaceae</taxon>
        <taxon>Apatococcus</taxon>
    </lineage>
</organism>
<name>A0AAW1RDD1_9CHLO</name>
<dbReference type="EMBL" id="JALJOS010000013">
    <property type="protein sequence ID" value="KAK9831759.1"/>
    <property type="molecule type" value="Genomic_DNA"/>
</dbReference>
<gene>
    <name evidence="2" type="ORF">WJX74_008086</name>
</gene>
<feature type="region of interest" description="Disordered" evidence="1">
    <location>
        <begin position="397"/>
        <end position="424"/>
    </location>
</feature>
<feature type="compositionally biased region" description="Polar residues" evidence="1">
    <location>
        <begin position="410"/>
        <end position="423"/>
    </location>
</feature>
<feature type="region of interest" description="Disordered" evidence="1">
    <location>
        <begin position="970"/>
        <end position="1040"/>
    </location>
</feature>
<dbReference type="AlphaFoldDB" id="A0AAW1RDD1"/>
<feature type="region of interest" description="Disordered" evidence="1">
    <location>
        <begin position="913"/>
        <end position="938"/>
    </location>
</feature>
<feature type="region of interest" description="Disordered" evidence="1">
    <location>
        <begin position="139"/>
        <end position="221"/>
    </location>
</feature>
<feature type="compositionally biased region" description="Low complexity" evidence="1">
    <location>
        <begin position="205"/>
        <end position="221"/>
    </location>
</feature>
<accession>A0AAW1RDD1</accession>
<feature type="compositionally biased region" description="Low complexity" evidence="1">
    <location>
        <begin position="53"/>
        <end position="64"/>
    </location>
</feature>
<feature type="compositionally biased region" description="Basic and acidic residues" evidence="1">
    <location>
        <begin position="177"/>
        <end position="187"/>
    </location>
</feature>
<feature type="region of interest" description="Disordered" evidence="1">
    <location>
        <begin position="45"/>
        <end position="68"/>
    </location>
</feature>
<proteinExistence type="predicted"/>
<feature type="compositionally biased region" description="Low complexity" evidence="1">
    <location>
        <begin position="1008"/>
        <end position="1033"/>
    </location>
</feature>
<protein>
    <submittedName>
        <fullName evidence="2">Uncharacterized protein</fullName>
    </submittedName>
</protein>
<dbReference type="Proteomes" id="UP001438707">
    <property type="component" value="Unassembled WGS sequence"/>
</dbReference>
<feature type="region of interest" description="Disordered" evidence="1">
    <location>
        <begin position="244"/>
        <end position="288"/>
    </location>
</feature>
<evidence type="ECO:0000256" key="1">
    <source>
        <dbReference type="SAM" id="MobiDB-lite"/>
    </source>
</evidence>
<keyword evidence="3" id="KW-1185">Reference proteome</keyword>